<reference evidence="2" key="2">
    <citation type="submission" date="2018-03" db="EMBL/GenBank/DDBJ databases">
        <title>The Triticum urartu genome reveals the dynamic nature of wheat genome evolution.</title>
        <authorList>
            <person name="Ling H."/>
            <person name="Ma B."/>
            <person name="Shi X."/>
            <person name="Liu H."/>
            <person name="Dong L."/>
            <person name="Sun H."/>
            <person name="Cao Y."/>
            <person name="Gao Q."/>
            <person name="Zheng S."/>
            <person name="Li Y."/>
            <person name="Yu Y."/>
            <person name="Du H."/>
            <person name="Qi M."/>
            <person name="Li Y."/>
            <person name="Yu H."/>
            <person name="Cui Y."/>
            <person name="Wang N."/>
            <person name="Chen C."/>
            <person name="Wu H."/>
            <person name="Zhao Y."/>
            <person name="Zhang J."/>
            <person name="Li Y."/>
            <person name="Zhou W."/>
            <person name="Zhang B."/>
            <person name="Hu W."/>
            <person name="Eijk M."/>
            <person name="Tang J."/>
            <person name="Witsenboer H."/>
            <person name="Zhao S."/>
            <person name="Li Z."/>
            <person name="Zhang A."/>
            <person name="Wang D."/>
            <person name="Liang C."/>
        </authorList>
    </citation>
    <scope>NUCLEOTIDE SEQUENCE [LARGE SCALE GENOMIC DNA]</scope>
    <source>
        <strain evidence="2">cv. G1812</strain>
    </source>
</reference>
<dbReference type="EnsemblPlants" id="TuG1812G0400002467.01.T01">
    <property type="protein sequence ID" value="TuG1812G0400002467.01.T01.cds271372"/>
    <property type="gene ID" value="TuG1812G0400002467.01"/>
</dbReference>
<evidence type="ECO:0000256" key="1">
    <source>
        <dbReference type="SAM" id="MobiDB-lite"/>
    </source>
</evidence>
<name>A0A8R7Q6W6_TRIUA</name>
<dbReference type="Gramene" id="TuG1812G0400002467.01.T01">
    <property type="protein sequence ID" value="TuG1812G0400002467.01.T01.cds271372"/>
    <property type="gene ID" value="TuG1812G0400002467.01"/>
</dbReference>
<evidence type="ECO:0000313" key="2">
    <source>
        <dbReference type="EnsemblPlants" id="TuG1812G0400002467.01.T01.cds271372"/>
    </source>
</evidence>
<keyword evidence="3" id="KW-1185">Reference proteome</keyword>
<reference evidence="2" key="3">
    <citation type="submission" date="2022-06" db="UniProtKB">
        <authorList>
            <consortium name="EnsemblPlants"/>
        </authorList>
    </citation>
    <scope>IDENTIFICATION</scope>
</reference>
<reference evidence="3" key="1">
    <citation type="journal article" date="2013" name="Nature">
        <title>Draft genome of the wheat A-genome progenitor Triticum urartu.</title>
        <authorList>
            <person name="Ling H.Q."/>
            <person name="Zhao S."/>
            <person name="Liu D."/>
            <person name="Wang J."/>
            <person name="Sun H."/>
            <person name="Zhang C."/>
            <person name="Fan H."/>
            <person name="Li D."/>
            <person name="Dong L."/>
            <person name="Tao Y."/>
            <person name="Gao C."/>
            <person name="Wu H."/>
            <person name="Li Y."/>
            <person name="Cui Y."/>
            <person name="Guo X."/>
            <person name="Zheng S."/>
            <person name="Wang B."/>
            <person name="Yu K."/>
            <person name="Liang Q."/>
            <person name="Yang W."/>
            <person name="Lou X."/>
            <person name="Chen J."/>
            <person name="Feng M."/>
            <person name="Jian J."/>
            <person name="Zhang X."/>
            <person name="Luo G."/>
            <person name="Jiang Y."/>
            <person name="Liu J."/>
            <person name="Wang Z."/>
            <person name="Sha Y."/>
            <person name="Zhang B."/>
            <person name="Wu H."/>
            <person name="Tang D."/>
            <person name="Shen Q."/>
            <person name="Xue P."/>
            <person name="Zou S."/>
            <person name="Wang X."/>
            <person name="Liu X."/>
            <person name="Wang F."/>
            <person name="Yang Y."/>
            <person name="An X."/>
            <person name="Dong Z."/>
            <person name="Zhang K."/>
            <person name="Zhang X."/>
            <person name="Luo M.C."/>
            <person name="Dvorak J."/>
            <person name="Tong Y."/>
            <person name="Wang J."/>
            <person name="Yang H."/>
            <person name="Li Z."/>
            <person name="Wang D."/>
            <person name="Zhang A."/>
            <person name="Wang J."/>
        </authorList>
    </citation>
    <scope>NUCLEOTIDE SEQUENCE</scope>
    <source>
        <strain evidence="3">cv. G1812</strain>
    </source>
</reference>
<dbReference type="Proteomes" id="UP000015106">
    <property type="component" value="Chromosome 4"/>
</dbReference>
<protein>
    <submittedName>
        <fullName evidence="2">Uncharacterized protein</fullName>
    </submittedName>
</protein>
<evidence type="ECO:0000313" key="3">
    <source>
        <dbReference type="Proteomes" id="UP000015106"/>
    </source>
</evidence>
<accession>A0A8R7Q6W6</accession>
<feature type="region of interest" description="Disordered" evidence="1">
    <location>
        <begin position="1"/>
        <end position="62"/>
    </location>
</feature>
<sequence>MELCPDTMDRSRRSQVPPRAGLPGPKPHRIWRGSPPPRLFSIPTTSSGPVPVEGRRRRSSSA</sequence>
<organism evidence="2 3">
    <name type="scientific">Triticum urartu</name>
    <name type="common">Red wild einkorn</name>
    <name type="synonym">Crithodium urartu</name>
    <dbReference type="NCBI Taxonomy" id="4572"/>
    <lineage>
        <taxon>Eukaryota</taxon>
        <taxon>Viridiplantae</taxon>
        <taxon>Streptophyta</taxon>
        <taxon>Embryophyta</taxon>
        <taxon>Tracheophyta</taxon>
        <taxon>Spermatophyta</taxon>
        <taxon>Magnoliopsida</taxon>
        <taxon>Liliopsida</taxon>
        <taxon>Poales</taxon>
        <taxon>Poaceae</taxon>
        <taxon>BOP clade</taxon>
        <taxon>Pooideae</taxon>
        <taxon>Triticodae</taxon>
        <taxon>Triticeae</taxon>
        <taxon>Triticinae</taxon>
        <taxon>Triticum</taxon>
    </lineage>
</organism>
<dbReference type="AlphaFoldDB" id="A0A8R7Q6W6"/>
<proteinExistence type="predicted"/>